<dbReference type="Proteomes" id="UP001190465">
    <property type="component" value="Chromosome"/>
</dbReference>
<accession>A0ABM9M3K0</accession>
<proteinExistence type="predicted"/>
<reference evidence="1 2" key="1">
    <citation type="submission" date="2023-08" db="EMBL/GenBank/DDBJ databases">
        <authorList>
            <person name="Folkvardsen B D."/>
            <person name="Norman A."/>
        </authorList>
    </citation>
    <scope>NUCLEOTIDE SEQUENCE [LARGE SCALE GENOMIC DNA]</scope>
    <source>
        <strain evidence="1 2">Mu0053</strain>
    </source>
</reference>
<sequence length="133" mass="15429">MDKDSSRYAVGFPGVIPYWNIMPRSYPELDLAIRGSAASDPRRTLKNRFEKVYFSAEHRYVLGIDRKTDGYYLAIPVTNGLVDYDELYLLSEERYRRYLEDVSAAVAFAERCRRRECDDLLIYAPGSNRGIPM</sequence>
<dbReference type="EMBL" id="OY726397">
    <property type="protein sequence ID" value="CAJ1509557.1"/>
    <property type="molecule type" value="Genomic_DNA"/>
</dbReference>
<organism evidence="1 2">
    <name type="scientific">[Mycobacterium] burgundiense</name>
    <dbReference type="NCBI Taxonomy" id="3064286"/>
    <lineage>
        <taxon>Bacteria</taxon>
        <taxon>Bacillati</taxon>
        <taxon>Actinomycetota</taxon>
        <taxon>Actinomycetes</taxon>
        <taxon>Mycobacteriales</taxon>
        <taxon>Mycobacteriaceae</taxon>
        <taxon>Mycolicibacterium</taxon>
    </lineage>
</organism>
<protein>
    <submittedName>
        <fullName evidence="1">Uncharacterized protein</fullName>
    </submittedName>
</protein>
<evidence type="ECO:0000313" key="1">
    <source>
        <dbReference type="EMBL" id="CAJ1509557.1"/>
    </source>
</evidence>
<keyword evidence="2" id="KW-1185">Reference proteome</keyword>
<evidence type="ECO:0000313" key="2">
    <source>
        <dbReference type="Proteomes" id="UP001190465"/>
    </source>
</evidence>
<gene>
    <name evidence="1" type="ORF">MU0053_004224</name>
</gene>
<name>A0ABM9M3K0_9MYCO</name>